<protein>
    <submittedName>
        <fullName evidence="2">Uncharacterized protein</fullName>
    </submittedName>
</protein>
<comment type="caution">
    <text evidence="2">The sequence shown here is derived from an EMBL/GenBank/DDBJ whole genome shotgun (WGS) entry which is preliminary data.</text>
</comment>
<dbReference type="AlphaFoldDB" id="A0A369TD19"/>
<proteinExistence type="predicted"/>
<keyword evidence="3" id="KW-1185">Reference proteome</keyword>
<dbReference type="Proteomes" id="UP000253941">
    <property type="component" value="Unassembled WGS sequence"/>
</dbReference>
<accession>A0A369TD19</accession>
<evidence type="ECO:0000313" key="2">
    <source>
        <dbReference type="EMBL" id="RDD62424.1"/>
    </source>
</evidence>
<name>A0A369TD19_9PROT</name>
<evidence type="ECO:0000313" key="3">
    <source>
        <dbReference type="Proteomes" id="UP000253941"/>
    </source>
</evidence>
<keyword evidence="1" id="KW-0175">Coiled coil</keyword>
<sequence length="123" mass="13472">MATVGLAAATALAAGPLQADEARVEHYGGKPAANLEQAVKNLRETNRELQTRLSQEMTAANIDRIHRLSYTLENALKRLDDDLDKIADVLEGMHLASERMNADAVESYGSAYLENMQMVLGEE</sequence>
<feature type="coiled-coil region" evidence="1">
    <location>
        <begin position="32"/>
        <end position="59"/>
    </location>
</feature>
<dbReference type="InterPro" id="IPR046634">
    <property type="entry name" value="DUF6746"/>
</dbReference>
<reference evidence="2 3" key="1">
    <citation type="submission" date="2018-07" db="EMBL/GenBank/DDBJ databases">
        <title>Venubactetium sediminum gen. nov., sp. nov., isolated from a marine solar saltern.</title>
        <authorList>
            <person name="Wang S."/>
        </authorList>
    </citation>
    <scope>NUCLEOTIDE SEQUENCE [LARGE SCALE GENOMIC DNA]</scope>
    <source>
        <strain evidence="2 3">WD2A32</strain>
    </source>
</reference>
<gene>
    <name evidence="2" type="ORF">DRB17_07165</name>
</gene>
<organism evidence="2 3">
    <name type="scientific">Ferruginivarius sediminum</name>
    <dbReference type="NCBI Taxonomy" id="2661937"/>
    <lineage>
        <taxon>Bacteria</taxon>
        <taxon>Pseudomonadati</taxon>
        <taxon>Pseudomonadota</taxon>
        <taxon>Alphaproteobacteria</taxon>
        <taxon>Rhodospirillales</taxon>
        <taxon>Rhodospirillaceae</taxon>
        <taxon>Ferruginivarius</taxon>
    </lineage>
</organism>
<evidence type="ECO:0000256" key="1">
    <source>
        <dbReference type="SAM" id="Coils"/>
    </source>
</evidence>
<dbReference type="EMBL" id="QPMH01000005">
    <property type="protein sequence ID" value="RDD62424.1"/>
    <property type="molecule type" value="Genomic_DNA"/>
</dbReference>
<dbReference type="Pfam" id="PF20531">
    <property type="entry name" value="DUF6746"/>
    <property type="match status" value="1"/>
</dbReference>